<dbReference type="Pfam" id="PF00665">
    <property type="entry name" value="rve"/>
    <property type="match status" value="1"/>
</dbReference>
<gene>
    <name evidence="2" type="ORF">ACFOFO_23910</name>
</gene>
<comment type="caution">
    <text evidence="2">The sequence shown here is derived from an EMBL/GenBank/DDBJ whole genome shotgun (WGS) entry which is preliminary data.</text>
</comment>
<organism evidence="2 3">
    <name type="scientific">Undibacterium arcticum</name>
    <dbReference type="NCBI Taxonomy" id="1762892"/>
    <lineage>
        <taxon>Bacteria</taxon>
        <taxon>Pseudomonadati</taxon>
        <taxon>Pseudomonadota</taxon>
        <taxon>Betaproteobacteria</taxon>
        <taxon>Burkholderiales</taxon>
        <taxon>Oxalobacteraceae</taxon>
        <taxon>Undibacterium</taxon>
    </lineage>
</organism>
<dbReference type="PROSITE" id="PS50994">
    <property type="entry name" value="INTEGRASE"/>
    <property type="match status" value="1"/>
</dbReference>
<dbReference type="Proteomes" id="UP001595530">
    <property type="component" value="Unassembled WGS sequence"/>
</dbReference>
<evidence type="ECO:0000313" key="3">
    <source>
        <dbReference type="Proteomes" id="UP001595530"/>
    </source>
</evidence>
<dbReference type="EMBL" id="JBHRTP010000092">
    <property type="protein sequence ID" value="MFC3110960.1"/>
    <property type="molecule type" value="Genomic_DNA"/>
</dbReference>
<reference evidence="3" key="1">
    <citation type="journal article" date="2019" name="Int. J. Syst. Evol. Microbiol.">
        <title>The Global Catalogue of Microorganisms (GCM) 10K type strain sequencing project: providing services to taxonomists for standard genome sequencing and annotation.</title>
        <authorList>
            <consortium name="The Broad Institute Genomics Platform"/>
            <consortium name="The Broad Institute Genome Sequencing Center for Infectious Disease"/>
            <person name="Wu L."/>
            <person name="Ma J."/>
        </authorList>
    </citation>
    <scope>NUCLEOTIDE SEQUENCE [LARGE SCALE GENOMIC DNA]</scope>
    <source>
        <strain evidence="3">KCTC 42986</strain>
    </source>
</reference>
<proteinExistence type="predicted"/>
<evidence type="ECO:0000313" key="2">
    <source>
        <dbReference type="EMBL" id="MFC3110960.1"/>
    </source>
</evidence>
<accession>A0ABV7F7P6</accession>
<dbReference type="RefSeq" id="WP_390333182.1">
    <property type="nucleotide sequence ID" value="NZ_JBHRTP010000092.1"/>
</dbReference>
<dbReference type="InterPro" id="IPR001584">
    <property type="entry name" value="Integrase_cat-core"/>
</dbReference>
<dbReference type="Gene3D" id="3.30.420.10">
    <property type="entry name" value="Ribonuclease H-like superfamily/Ribonuclease H"/>
    <property type="match status" value="1"/>
</dbReference>
<name>A0ABV7F7P6_9BURK</name>
<protein>
    <submittedName>
        <fullName evidence="2">Transposase family protein</fullName>
    </submittedName>
</protein>
<evidence type="ECO:0000259" key="1">
    <source>
        <dbReference type="PROSITE" id="PS50994"/>
    </source>
</evidence>
<dbReference type="SUPFAM" id="SSF53098">
    <property type="entry name" value="Ribonuclease H-like"/>
    <property type="match status" value="1"/>
</dbReference>
<dbReference type="InterPro" id="IPR012337">
    <property type="entry name" value="RNaseH-like_sf"/>
</dbReference>
<sequence>MTRQISMTTRKELIAAIGDRYRTAPKADKAKILDEFSTLTGYHRKHAIRVLNGAGTESAVTPAAPRNRVYNEAVRQALIVLWEAGDRVCGKRLKVMIPIMVNAMERHGHLLLDAAIKDKLLLISAASIDRVLRKTREQIDGKGKRRSGVGSAIRRSIPVRTFADWGDPPPGCLEVDMVEHCGGVKHDGNFVHSLVLTDIASGWTECIAMPVRNQSLIVAGFAKAASELPFAMLGIDTDNDSAFMNQTVLDYCKDNGLVQTRSRAYKKNDNAWVEQKNGAIVRRLVGYGKLSGLRATYDLGQMYAASRLYINFFQPSFKLKSKARDGARVQKKYHAPMTPCDRLLALPNVTDASKAALREQFEALDPVLLLQTIRDGQRRLAELTKEPSDEPASAPGKADVATFLHSLSTAWKDGEVRPTHRKQPGATRWWKTRADPFEHAWSIVEQWLMTEPTVSAKELLERLAAVLPDAYAGTSQLRTLQRRVQRWRAEQAKNMILGSLELAKLRA</sequence>
<dbReference type="InterPro" id="IPR036397">
    <property type="entry name" value="RNaseH_sf"/>
</dbReference>
<keyword evidence="3" id="KW-1185">Reference proteome</keyword>
<feature type="domain" description="Integrase catalytic" evidence="1">
    <location>
        <begin position="165"/>
        <end position="347"/>
    </location>
</feature>